<dbReference type="SUPFAM" id="SSF52540">
    <property type="entry name" value="P-loop containing nucleoside triphosphate hydrolases"/>
    <property type="match status" value="1"/>
</dbReference>
<dbReference type="RefSeq" id="WP_201430596.1">
    <property type="nucleotide sequence ID" value="NZ_JAEQBW010000002.1"/>
</dbReference>
<sequence>MKNEINSNSPKVSAEFVNILKQEVVKSLSICRQLNSDKEFSNIVAQLANDSHSASHYKAEYVLMADILQVYNDYLKVSSGNNANESGAKFILIYLYEMIQGKDLSTIYSLEKLNALTTSEQFDKNIQLIRNTSFIQAVKAMEGELMLSSVLAKMKSELLPGLVGVINRIASLMVKSDGSITKAEEEFLKQILEKLNHPKIIISHSDYKGIPENDTLEIVLDELNDLIGLDGIKGSVNNLTNFLKIQKIREEEGLKTTKNALHAVFMGPPGTGKTTVARLLGRIYKHLGYLKNGHVVETDRAGLVAGYVGQTAIKAEEIIKQAEGGVLFIDEAYSLSSGGLNDFGQEAIEILLKRMEDKRSDLVIVVAGYPDEMEIFIQSNPGLQSRFNRYFEFDHFEPEALLEIFKLYVTNADFVLSEDAEEKVMAIIERAHEKRHRGFGNARTMRNLFEKIIEKQANRIVIVTPITKEILMTITEEDVPEVLKAVDEIILFDQE</sequence>
<protein>
    <submittedName>
        <fullName evidence="5">AAA family ATPase</fullName>
    </submittedName>
</protein>
<dbReference type="GO" id="GO:0005524">
    <property type="term" value="F:ATP binding"/>
    <property type="evidence" value="ECO:0007669"/>
    <property type="project" value="UniProtKB-KW"/>
</dbReference>
<dbReference type="PRINTS" id="PR00819">
    <property type="entry name" value="CBXCFQXSUPER"/>
</dbReference>
<dbReference type="InterPro" id="IPR003959">
    <property type="entry name" value="ATPase_AAA_core"/>
</dbReference>
<reference evidence="5" key="1">
    <citation type="submission" date="2021-01" db="EMBL/GenBank/DDBJ databases">
        <title>Marivirga aurantiaca sp. nov., isolated from intertidal surface sediments.</title>
        <authorList>
            <person name="Zhang M."/>
        </authorList>
    </citation>
    <scope>NUCLEOTIDE SEQUENCE</scope>
    <source>
        <strain evidence="5">S37H4</strain>
    </source>
</reference>
<keyword evidence="6" id="KW-1185">Reference proteome</keyword>
<dbReference type="AlphaFoldDB" id="A0A934WXG3"/>
<dbReference type="PANTHER" id="PTHR43392:SF2">
    <property type="entry name" value="AAA-TYPE ATPASE FAMILY PROTEIN _ ANKYRIN REPEAT FAMILY PROTEIN"/>
    <property type="match status" value="1"/>
</dbReference>
<gene>
    <name evidence="5" type="ORF">JKA74_07785</name>
</gene>
<dbReference type="SMART" id="SM00382">
    <property type="entry name" value="AAA"/>
    <property type="match status" value="1"/>
</dbReference>
<evidence type="ECO:0000256" key="1">
    <source>
        <dbReference type="ARBA" id="ARBA00010378"/>
    </source>
</evidence>
<dbReference type="Pfam" id="PF00004">
    <property type="entry name" value="AAA"/>
    <property type="match status" value="1"/>
</dbReference>
<dbReference type="InterPro" id="IPR000641">
    <property type="entry name" value="CbxX/CfxQ"/>
</dbReference>
<name>A0A934WXG3_9BACT</name>
<evidence type="ECO:0000259" key="4">
    <source>
        <dbReference type="SMART" id="SM00382"/>
    </source>
</evidence>
<dbReference type="InterPro" id="IPR003593">
    <property type="entry name" value="AAA+_ATPase"/>
</dbReference>
<evidence type="ECO:0000256" key="3">
    <source>
        <dbReference type="ARBA" id="ARBA00022840"/>
    </source>
</evidence>
<dbReference type="Pfam" id="PF17866">
    <property type="entry name" value="AAA_lid_6"/>
    <property type="match status" value="1"/>
</dbReference>
<evidence type="ECO:0000313" key="6">
    <source>
        <dbReference type="Proteomes" id="UP000611723"/>
    </source>
</evidence>
<dbReference type="CDD" id="cd00009">
    <property type="entry name" value="AAA"/>
    <property type="match status" value="1"/>
</dbReference>
<evidence type="ECO:0000256" key="2">
    <source>
        <dbReference type="ARBA" id="ARBA00022741"/>
    </source>
</evidence>
<dbReference type="FunFam" id="3.40.50.300:FF:000216">
    <property type="entry name" value="Type VII secretion ATPase EccA"/>
    <property type="match status" value="1"/>
</dbReference>
<dbReference type="InterPro" id="IPR027417">
    <property type="entry name" value="P-loop_NTPase"/>
</dbReference>
<accession>A0A934WXG3</accession>
<dbReference type="GO" id="GO:0016887">
    <property type="term" value="F:ATP hydrolysis activity"/>
    <property type="evidence" value="ECO:0007669"/>
    <property type="project" value="InterPro"/>
</dbReference>
<keyword evidence="3" id="KW-0067">ATP-binding</keyword>
<organism evidence="5 6">
    <name type="scientific">Marivirga aurantiaca</name>
    <dbReference type="NCBI Taxonomy" id="2802615"/>
    <lineage>
        <taxon>Bacteria</taxon>
        <taxon>Pseudomonadati</taxon>
        <taxon>Bacteroidota</taxon>
        <taxon>Cytophagia</taxon>
        <taxon>Cytophagales</taxon>
        <taxon>Marivirgaceae</taxon>
        <taxon>Marivirga</taxon>
    </lineage>
</organism>
<dbReference type="Proteomes" id="UP000611723">
    <property type="component" value="Unassembled WGS sequence"/>
</dbReference>
<keyword evidence="2" id="KW-0547">Nucleotide-binding</keyword>
<dbReference type="PANTHER" id="PTHR43392">
    <property type="entry name" value="AAA-TYPE ATPASE FAMILY PROTEIN / ANKYRIN REPEAT FAMILY PROTEIN"/>
    <property type="match status" value="1"/>
</dbReference>
<comment type="similarity">
    <text evidence="1">Belongs to the CbxX/CfxQ family.</text>
</comment>
<dbReference type="EMBL" id="JAEQBW010000002">
    <property type="protein sequence ID" value="MBK6264933.1"/>
    <property type="molecule type" value="Genomic_DNA"/>
</dbReference>
<dbReference type="Gene3D" id="1.10.8.60">
    <property type="match status" value="1"/>
</dbReference>
<dbReference type="InterPro" id="IPR041627">
    <property type="entry name" value="AAA_lid_6"/>
</dbReference>
<dbReference type="Gene3D" id="3.40.50.300">
    <property type="entry name" value="P-loop containing nucleotide triphosphate hydrolases"/>
    <property type="match status" value="1"/>
</dbReference>
<dbReference type="InterPro" id="IPR050773">
    <property type="entry name" value="CbxX/CfxQ_RuBisCO_ESX"/>
</dbReference>
<evidence type="ECO:0000313" key="5">
    <source>
        <dbReference type="EMBL" id="MBK6264933.1"/>
    </source>
</evidence>
<comment type="caution">
    <text evidence="5">The sequence shown here is derived from an EMBL/GenBank/DDBJ whole genome shotgun (WGS) entry which is preliminary data.</text>
</comment>
<proteinExistence type="inferred from homology"/>
<feature type="domain" description="AAA+ ATPase" evidence="4">
    <location>
        <begin position="259"/>
        <end position="397"/>
    </location>
</feature>